<keyword evidence="3" id="KW-0238">DNA-binding</keyword>
<dbReference type="Proteomes" id="UP000218676">
    <property type="component" value="Chromosome 2"/>
</dbReference>
<evidence type="ECO:0000256" key="3">
    <source>
        <dbReference type="ARBA" id="ARBA00023125"/>
    </source>
</evidence>
<gene>
    <name evidence="9" type="primary">sgrR</name>
    <name evidence="9" type="ORF">IC627_19995</name>
    <name evidence="8" type="ORF">PDPUS_2_01118</name>
</gene>
<proteinExistence type="predicted"/>
<dbReference type="SUPFAM" id="SSF53850">
    <property type="entry name" value="Periplasmic binding protein-like II"/>
    <property type="match status" value="1"/>
</dbReference>
<dbReference type="EMBL" id="CP061855">
    <property type="protein sequence ID" value="QOD58092.1"/>
    <property type="molecule type" value="Genomic_DNA"/>
</dbReference>
<dbReference type="InterPro" id="IPR023767">
    <property type="entry name" value="Tscrpt_reg_SgrR"/>
</dbReference>
<reference evidence="10" key="2">
    <citation type="submission" date="2017-05" db="EMBL/GenBank/DDBJ databases">
        <title>Whole genome sequence of fish pathogenic bacteria, Photobacterium damselae subsp. piscicida, strain 91-197, isolated from hybrid striped bass (Morone sp.) in USA.</title>
        <authorList>
            <person name="Teru Y."/>
            <person name="Hikima J."/>
            <person name="Kono T."/>
            <person name="Sakai M."/>
            <person name="Takano T."/>
            <person name="Hawke J.P."/>
            <person name="Takeyama H."/>
            <person name="Aoki T."/>
        </authorList>
    </citation>
    <scope>NUCLEOTIDE SEQUENCE [LARGE SCALE GENOMIC DNA]</scope>
    <source>
        <strain evidence="10">91-197</strain>
    </source>
</reference>
<evidence type="ECO:0000256" key="2">
    <source>
        <dbReference type="ARBA" id="ARBA00023015"/>
    </source>
</evidence>
<sequence>MSGQRLKLQFQRLYTHFNGQNSDTNLQDIADVLFCTRRNVRMVINKMVDEGWINWQPAVGRGKQSHLTFHSSDSELQLNHARKLVADGKLEPALSALDNNADKLAQLIQEQLGLSHHLGKQIVRLPYYRSFEALDPLKPLRRSEQHLIRQIFNGLTLINEEKEEVEGDIAHAWEMLSPQHWRFYLRPSVRFHDGKLLDVQDVISTFERVKEHRLYWHIHCVKSPHPNTVDFILSEPDVHFAELVANISAVIQPADAIQRKDFDHFPIGTGPYRVIENNKQRLKLEAFDHYFGFRALTDIVEIWILSGTTACYIKPSEVTEIQPSTLFSGRFTLDEGCNYLLFNRQTGICAQQEWLDYLNAKLTPLNLLKHLDPNELGDFRFTNAYGLLPGWIHNSLTEKEVNVPSKRTITLAYQMEHPIYPYLSTIIAKLLAEDGIKLKTYEISYEDLLSGKGHDKVDIWLNGMSLGSRRPEAFLPWFYNHDFIYQAMPANEFALLQDDIRLWRSLSDKAFPSEKIARHLVNVGQMMPLFYVWVGIDDTGQWQGMESNSMGWFDFKSVWLKP</sequence>
<dbReference type="InterPro" id="IPR025370">
    <property type="entry name" value="SgrR_HTH_N"/>
</dbReference>
<evidence type="ECO:0000313" key="9">
    <source>
        <dbReference type="EMBL" id="QOD58092.1"/>
    </source>
</evidence>
<keyword evidence="2" id="KW-0805">Transcription regulation</keyword>
<reference evidence="9 11" key="3">
    <citation type="submission" date="2020-09" db="EMBL/GenBank/DDBJ databases">
        <title>Complete, closed and curated genome sequences of Photobacterium damselae subsp. piscicida isolates from Australia indicate localised evolution and additional plasmid-borne pathogenicity mechanisms.</title>
        <authorList>
            <person name="Baseggio L."/>
            <person name="Silayeva O."/>
            <person name="Buller N."/>
            <person name="Landos M."/>
            <person name="Engelstaedter J."/>
            <person name="Barnes A.C."/>
        </authorList>
    </citation>
    <scope>NUCLEOTIDE SEQUENCE [LARGE SCALE GENOMIC DNA]</scope>
    <source>
        <strain evidence="9 11">AS-16-0540-1</strain>
    </source>
</reference>
<dbReference type="RefSeq" id="WP_086958628.1">
    <property type="nucleotide sequence ID" value="NZ_AP018046.1"/>
</dbReference>
<dbReference type="Proteomes" id="UP000516656">
    <property type="component" value="Chromosome 2"/>
</dbReference>
<evidence type="ECO:0000259" key="6">
    <source>
        <dbReference type="Pfam" id="PF00496"/>
    </source>
</evidence>
<evidence type="ECO:0000256" key="5">
    <source>
        <dbReference type="ARBA" id="ARBA00023163"/>
    </source>
</evidence>
<dbReference type="AlphaFoldDB" id="A0A1V1VCZ8"/>
<evidence type="ECO:0000256" key="1">
    <source>
        <dbReference type="ARBA" id="ARBA00022491"/>
    </source>
</evidence>
<dbReference type="Pfam" id="PF00496">
    <property type="entry name" value="SBP_bac_5"/>
    <property type="match status" value="1"/>
</dbReference>
<dbReference type="InterPro" id="IPR039424">
    <property type="entry name" value="SBP_5"/>
</dbReference>
<keyword evidence="5" id="KW-0804">Transcription</keyword>
<evidence type="ECO:0000256" key="4">
    <source>
        <dbReference type="ARBA" id="ARBA00023159"/>
    </source>
</evidence>
<dbReference type="CDD" id="cd08507">
    <property type="entry name" value="PBP2_SgrR_like"/>
    <property type="match status" value="1"/>
</dbReference>
<name>A0A1V1VCZ8_PHODP</name>
<feature type="domain" description="Transcriptional regulator SgrR N-terminal HTH" evidence="7">
    <location>
        <begin position="5"/>
        <end position="117"/>
    </location>
</feature>
<keyword evidence="1" id="KW-0678">Repressor</keyword>
<dbReference type="EMBL" id="AP018046">
    <property type="protein sequence ID" value="BAX55704.1"/>
    <property type="molecule type" value="Genomic_DNA"/>
</dbReference>
<evidence type="ECO:0000313" key="8">
    <source>
        <dbReference type="EMBL" id="BAX55704.1"/>
    </source>
</evidence>
<dbReference type="GO" id="GO:0015833">
    <property type="term" value="P:peptide transport"/>
    <property type="evidence" value="ECO:0007669"/>
    <property type="project" value="TreeGrafter"/>
</dbReference>
<dbReference type="PANTHER" id="PTHR30290">
    <property type="entry name" value="PERIPLASMIC BINDING COMPONENT OF ABC TRANSPORTER"/>
    <property type="match status" value="1"/>
</dbReference>
<accession>A0A1V1VCZ8</accession>
<evidence type="ECO:0000313" key="10">
    <source>
        <dbReference type="Proteomes" id="UP000218676"/>
    </source>
</evidence>
<dbReference type="GO" id="GO:1904680">
    <property type="term" value="F:peptide transmembrane transporter activity"/>
    <property type="evidence" value="ECO:0007669"/>
    <property type="project" value="TreeGrafter"/>
</dbReference>
<keyword evidence="4" id="KW-0010">Activator</keyword>
<protein>
    <submittedName>
        <fullName evidence="8">HTH-type transcriptional regulator SgrR</fullName>
    </submittedName>
</protein>
<dbReference type="NCBIfam" id="NF010149">
    <property type="entry name" value="PRK13626.1"/>
    <property type="match status" value="1"/>
</dbReference>
<dbReference type="GO" id="GO:0003677">
    <property type="term" value="F:DNA binding"/>
    <property type="evidence" value="ECO:0007669"/>
    <property type="project" value="UniProtKB-KW"/>
</dbReference>
<dbReference type="PANTHER" id="PTHR30290:SF72">
    <property type="entry name" value="HTH-TYPE TRANSCRIPTIONAL REGULATOR SGRR"/>
    <property type="match status" value="1"/>
</dbReference>
<dbReference type="InterPro" id="IPR000914">
    <property type="entry name" value="SBP_5_dom"/>
</dbReference>
<reference evidence="8" key="1">
    <citation type="journal article" date="2017" name="Genome Announc.">
        <title>Whole-Genome Sequence of Photobacterium damselae subsp. piscicida Strain 91-197, Isolated from Hybrid Striped Bass (Morone sp.) in the United States.</title>
        <authorList>
            <person name="Teru Y."/>
            <person name="Hikima J."/>
            <person name="Kono T."/>
            <person name="Sakai M."/>
            <person name="Takano T."/>
            <person name="Hawke J.P."/>
            <person name="Takeyama H."/>
            <person name="Aoki T."/>
        </authorList>
    </citation>
    <scope>NUCLEOTIDE SEQUENCE</scope>
    <source>
        <strain evidence="8">91-197</strain>
    </source>
</reference>
<evidence type="ECO:0000259" key="7">
    <source>
        <dbReference type="Pfam" id="PF12793"/>
    </source>
</evidence>
<organism evidence="8 10">
    <name type="scientific">Photobacterium damsela subsp. piscicida</name>
    <name type="common">Pasteurella piscicida</name>
    <dbReference type="NCBI Taxonomy" id="38294"/>
    <lineage>
        <taxon>Bacteria</taxon>
        <taxon>Pseudomonadati</taxon>
        <taxon>Pseudomonadota</taxon>
        <taxon>Gammaproteobacteria</taxon>
        <taxon>Vibrionales</taxon>
        <taxon>Vibrionaceae</taxon>
        <taxon>Photobacterium</taxon>
    </lineage>
</organism>
<feature type="domain" description="Solute-binding protein family 5" evidence="6">
    <location>
        <begin position="164"/>
        <end position="305"/>
    </location>
</feature>
<evidence type="ECO:0000313" key="11">
    <source>
        <dbReference type="Proteomes" id="UP000516656"/>
    </source>
</evidence>
<dbReference type="Pfam" id="PF12793">
    <property type="entry name" value="SgrR_N"/>
    <property type="match status" value="1"/>
</dbReference>
<dbReference type="Gene3D" id="3.40.190.10">
    <property type="entry name" value="Periplasmic binding protein-like II"/>
    <property type="match status" value="1"/>
</dbReference>